<organism evidence="2 3">
    <name type="scientific">Lymnaea stagnalis</name>
    <name type="common">Great pond snail</name>
    <name type="synonym">Helix stagnalis</name>
    <dbReference type="NCBI Taxonomy" id="6523"/>
    <lineage>
        <taxon>Eukaryota</taxon>
        <taxon>Metazoa</taxon>
        <taxon>Spiralia</taxon>
        <taxon>Lophotrochozoa</taxon>
        <taxon>Mollusca</taxon>
        <taxon>Gastropoda</taxon>
        <taxon>Heterobranchia</taxon>
        <taxon>Euthyneura</taxon>
        <taxon>Panpulmonata</taxon>
        <taxon>Hygrophila</taxon>
        <taxon>Lymnaeoidea</taxon>
        <taxon>Lymnaeidae</taxon>
        <taxon>Lymnaea</taxon>
    </lineage>
</organism>
<feature type="non-terminal residue" evidence="2">
    <location>
        <position position="288"/>
    </location>
</feature>
<feature type="non-terminal residue" evidence="2">
    <location>
        <position position="1"/>
    </location>
</feature>
<feature type="compositionally biased region" description="Low complexity" evidence="1">
    <location>
        <begin position="183"/>
        <end position="196"/>
    </location>
</feature>
<evidence type="ECO:0000313" key="2">
    <source>
        <dbReference type="EMBL" id="CAL1542032.1"/>
    </source>
</evidence>
<dbReference type="AlphaFoldDB" id="A0AAV2I740"/>
<proteinExistence type="predicted"/>
<comment type="caution">
    <text evidence="2">The sequence shown here is derived from an EMBL/GenBank/DDBJ whole genome shotgun (WGS) entry which is preliminary data.</text>
</comment>
<reference evidence="2 3" key="1">
    <citation type="submission" date="2024-04" db="EMBL/GenBank/DDBJ databases">
        <authorList>
            <consortium name="Genoscope - CEA"/>
            <person name="William W."/>
        </authorList>
    </citation>
    <scope>NUCLEOTIDE SEQUENCE [LARGE SCALE GENOMIC DNA]</scope>
</reference>
<accession>A0AAV2I740</accession>
<feature type="region of interest" description="Disordered" evidence="1">
    <location>
        <begin position="115"/>
        <end position="145"/>
    </location>
</feature>
<name>A0AAV2I740_LYMST</name>
<sequence length="288" mass="30996">PCPSRLSTRSSTLPSLSSPSPSGSPGLRSRIHSKSNFPLACPLHSLSCNATDRSSCPECQLLEQSISPVTLRSCRATLRSLSAHAAESNYLSEHPASSSEPSPVIKEALLSDKVNMRNARKRRKSVNISAEESDTSPPRLEKNTCLSPMAHRDSSFFSEPPEITNSPFKSCVSPRRQNPSRFSNLSPNSLTTSPLSPRKKQSSNVSPPKNLRALSPTKITPQTAVGRKTCNKAVPSSVSSTSVIKSSCSEHDPLPIEHCSKRTLVEEIKAALACGNEDETSSSDESTD</sequence>
<protein>
    <submittedName>
        <fullName evidence="2">Uncharacterized protein</fullName>
    </submittedName>
</protein>
<dbReference type="Proteomes" id="UP001497497">
    <property type="component" value="Unassembled WGS sequence"/>
</dbReference>
<dbReference type="EMBL" id="CAXITT010000467">
    <property type="protein sequence ID" value="CAL1542032.1"/>
    <property type="molecule type" value="Genomic_DNA"/>
</dbReference>
<keyword evidence="3" id="KW-1185">Reference proteome</keyword>
<feature type="region of interest" description="Disordered" evidence="1">
    <location>
        <begin position="167"/>
        <end position="236"/>
    </location>
</feature>
<feature type="region of interest" description="Disordered" evidence="1">
    <location>
        <begin position="1"/>
        <end position="31"/>
    </location>
</feature>
<gene>
    <name evidence="2" type="ORF">GSLYS_00015638001</name>
</gene>
<evidence type="ECO:0000313" key="3">
    <source>
        <dbReference type="Proteomes" id="UP001497497"/>
    </source>
</evidence>
<evidence type="ECO:0000256" key="1">
    <source>
        <dbReference type="SAM" id="MobiDB-lite"/>
    </source>
</evidence>
<feature type="compositionally biased region" description="Low complexity" evidence="1">
    <location>
        <begin position="1"/>
        <end position="28"/>
    </location>
</feature>